<dbReference type="Gene3D" id="3.90.640.10">
    <property type="entry name" value="Actin, Chain A, domain 4"/>
    <property type="match status" value="1"/>
</dbReference>
<dbReference type="SUPFAM" id="SSF53067">
    <property type="entry name" value="Actin-like ATPase domain"/>
    <property type="match status" value="2"/>
</dbReference>
<reference evidence="8 9" key="1">
    <citation type="submission" date="2024-03" db="EMBL/GenBank/DDBJ databases">
        <title>The Acrasis kona genome and developmental transcriptomes reveal deep origins of eukaryotic multicellular pathways.</title>
        <authorList>
            <person name="Sheikh S."/>
            <person name="Fu C.-J."/>
            <person name="Brown M.W."/>
            <person name="Baldauf S.L."/>
        </authorList>
    </citation>
    <scope>NUCLEOTIDE SEQUENCE [LARGE SCALE GENOMIC DNA]</scope>
    <source>
        <strain evidence="8 9">ATCC MYA-3509</strain>
    </source>
</reference>
<evidence type="ECO:0000256" key="1">
    <source>
        <dbReference type="ARBA" id="ARBA00004245"/>
    </source>
</evidence>
<evidence type="ECO:0000256" key="7">
    <source>
        <dbReference type="RuleBase" id="RU000487"/>
    </source>
</evidence>
<evidence type="ECO:0000256" key="5">
    <source>
        <dbReference type="ARBA" id="ARBA00023212"/>
    </source>
</evidence>
<dbReference type="Pfam" id="PF00022">
    <property type="entry name" value="Actin"/>
    <property type="match status" value="1"/>
</dbReference>
<gene>
    <name evidence="8" type="ORF">AKO1_010734</name>
</gene>
<proteinExistence type="inferred from homology"/>
<dbReference type="PANTHER" id="PTHR11937">
    <property type="entry name" value="ACTIN"/>
    <property type="match status" value="1"/>
</dbReference>
<dbReference type="InterPro" id="IPR004000">
    <property type="entry name" value="Actin"/>
</dbReference>
<dbReference type="Gene3D" id="3.30.420.40">
    <property type="match status" value="2"/>
</dbReference>
<evidence type="ECO:0000256" key="6">
    <source>
        <dbReference type="ARBA" id="ARBA00049360"/>
    </source>
</evidence>
<comment type="caution">
    <text evidence="8">The sequence shown here is derived from an EMBL/GenBank/DDBJ whole genome shotgun (WGS) entry which is preliminary data.</text>
</comment>
<comment type="similarity">
    <text evidence="7">Belongs to the actin family.</text>
</comment>
<keyword evidence="5" id="KW-0206">Cytoskeleton</keyword>
<protein>
    <submittedName>
        <fullName evidence="8">Actin</fullName>
    </submittedName>
</protein>
<dbReference type="AlphaFoldDB" id="A0AAW2YN17"/>
<comment type="subcellular location">
    <subcellularLocation>
        <location evidence="1">Cytoplasm</location>
        <location evidence="1">Cytoskeleton</location>
    </subcellularLocation>
</comment>
<name>A0AAW2YN17_9EUKA</name>
<dbReference type="PRINTS" id="PR00190">
    <property type="entry name" value="ACTIN"/>
</dbReference>
<dbReference type="Proteomes" id="UP001431209">
    <property type="component" value="Unassembled WGS sequence"/>
</dbReference>
<comment type="catalytic activity">
    <reaction evidence="6">
        <text>ATP + H2O = ADP + phosphate + H(+)</text>
        <dbReference type="Rhea" id="RHEA:13065"/>
        <dbReference type="ChEBI" id="CHEBI:15377"/>
        <dbReference type="ChEBI" id="CHEBI:15378"/>
        <dbReference type="ChEBI" id="CHEBI:30616"/>
        <dbReference type="ChEBI" id="CHEBI:43474"/>
        <dbReference type="ChEBI" id="CHEBI:456216"/>
    </reaction>
</comment>
<dbReference type="GO" id="GO:0005524">
    <property type="term" value="F:ATP binding"/>
    <property type="evidence" value="ECO:0007669"/>
    <property type="project" value="UniProtKB-KW"/>
</dbReference>
<keyword evidence="2" id="KW-0963">Cytoplasm</keyword>
<keyword evidence="4" id="KW-0067">ATP-binding</keyword>
<evidence type="ECO:0000256" key="3">
    <source>
        <dbReference type="ARBA" id="ARBA00022741"/>
    </source>
</evidence>
<evidence type="ECO:0000256" key="2">
    <source>
        <dbReference type="ARBA" id="ARBA00022490"/>
    </source>
</evidence>
<dbReference type="InterPro" id="IPR043129">
    <property type="entry name" value="ATPase_NBD"/>
</dbReference>
<evidence type="ECO:0000313" key="9">
    <source>
        <dbReference type="Proteomes" id="UP001431209"/>
    </source>
</evidence>
<dbReference type="SMART" id="SM00268">
    <property type="entry name" value="ACTIN"/>
    <property type="match status" value="1"/>
</dbReference>
<evidence type="ECO:0000256" key="4">
    <source>
        <dbReference type="ARBA" id="ARBA00022840"/>
    </source>
</evidence>
<sequence length="393" mass="43907">MSQPPVIVDVGAGLIKAGFSGEDEPRCIIPTLVGRHKERAVLSGIIGGRDTYVGEQAQSRRGLLAMRSPIEHGVVTNWDDMELLMKHTFNNELQIFPEDHAALITEPPFNSDVSKQKWYEILFESFGFDKVKLVLGQLMSLYASGRTTGIVLDVGDSGANAVPVAEGFVDLHAIQQIGTGGRDLTNHLVRMLTEKGYTLESSGEKQISRDIKEKLCFVSPDFEGQELLPEQKQKHYILPDGVQITLEQELYTIPEILFNPSMIGNEQTGVVDLVKESISKVAMDLRSRMRENIVVCGGSTLFEGFNSRLQTEIKGQQNLYTIKQVKKQGKQSTWYETKKEKLDETKEQREERSLKGAVNVTSCDNPITSAWLGASIMGCTHSFPNEWLRKINF</sequence>
<dbReference type="EMBL" id="JAOPGA020000476">
    <property type="protein sequence ID" value="KAL0478886.1"/>
    <property type="molecule type" value="Genomic_DNA"/>
</dbReference>
<evidence type="ECO:0000313" key="8">
    <source>
        <dbReference type="EMBL" id="KAL0478886.1"/>
    </source>
</evidence>
<keyword evidence="9" id="KW-1185">Reference proteome</keyword>
<dbReference type="FunFam" id="3.30.420.40:FF:000148">
    <property type="entry name" value="Actin, alpha skeletal muscle"/>
    <property type="match status" value="1"/>
</dbReference>
<dbReference type="GO" id="GO:0005856">
    <property type="term" value="C:cytoskeleton"/>
    <property type="evidence" value="ECO:0007669"/>
    <property type="project" value="UniProtKB-SubCell"/>
</dbReference>
<keyword evidence="3" id="KW-0547">Nucleotide-binding</keyword>
<dbReference type="FunFam" id="3.90.640.10:FF:000007">
    <property type="entry name" value="Actin like 7B"/>
    <property type="match status" value="1"/>
</dbReference>
<accession>A0AAW2YN17</accession>
<organism evidence="8 9">
    <name type="scientific">Acrasis kona</name>
    <dbReference type="NCBI Taxonomy" id="1008807"/>
    <lineage>
        <taxon>Eukaryota</taxon>
        <taxon>Discoba</taxon>
        <taxon>Heterolobosea</taxon>
        <taxon>Tetramitia</taxon>
        <taxon>Eutetramitia</taxon>
        <taxon>Acrasidae</taxon>
        <taxon>Acrasis</taxon>
    </lineage>
</organism>